<keyword evidence="1" id="KW-0175">Coiled coil</keyword>
<sequence>MFNIPNHSGQIIVLAPKLHNFPSVGFFPITFGVSQLKNVNIKLRGSIPLAPSQKWKKYYRQVTHLFQGLGSARILILDLETVEALSDVSDYFVRFSSPFYNLKYVKVPEEYKESSMPPCLKSYLLGGSPKATIVTTLTQNTCSNTVPAETAQNVVIQEPLAAPTMAYFDSGNVHKNVFIDTVDIWVQEQDVDVVENSEVQAHKVRQLVDPLGGTTCNDRPSSSKEISDFGIWRGLEVKSEFVCLLDLIMNKYPETFEHCTTKIKKFCTMELNKLCTSINDFTKMSMAKVDIEVIAEYRAVFAELQKYGFGVSWLENRLNYVEQLRFSHPLIPELGAIDCQIDDTKIKLQDLENKLQDLKTVRAEKLQEIQNVFGTMGANLAAGYIGDDLFSV</sequence>
<name>A0AAD8I378_9APIA</name>
<dbReference type="Proteomes" id="UP001237642">
    <property type="component" value="Unassembled WGS sequence"/>
</dbReference>
<reference evidence="2" key="2">
    <citation type="submission" date="2023-05" db="EMBL/GenBank/DDBJ databases">
        <authorList>
            <person name="Schelkunov M.I."/>
        </authorList>
    </citation>
    <scope>NUCLEOTIDE SEQUENCE</scope>
    <source>
        <strain evidence="2">Hsosn_3</strain>
        <tissue evidence="2">Leaf</tissue>
    </source>
</reference>
<evidence type="ECO:0000256" key="1">
    <source>
        <dbReference type="SAM" id="Coils"/>
    </source>
</evidence>
<accession>A0AAD8I378</accession>
<reference evidence="2" key="1">
    <citation type="submission" date="2023-02" db="EMBL/GenBank/DDBJ databases">
        <title>Genome of toxic invasive species Heracleum sosnowskyi carries increased number of genes despite the absence of recent whole-genome duplications.</title>
        <authorList>
            <person name="Schelkunov M."/>
            <person name="Shtratnikova V."/>
            <person name="Makarenko M."/>
            <person name="Klepikova A."/>
            <person name="Omelchenko D."/>
            <person name="Novikova G."/>
            <person name="Obukhova E."/>
            <person name="Bogdanov V."/>
            <person name="Penin A."/>
            <person name="Logacheva M."/>
        </authorList>
    </citation>
    <scope>NUCLEOTIDE SEQUENCE</scope>
    <source>
        <strain evidence="2">Hsosn_3</strain>
        <tissue evidence="2">Leaf</tissue>
    </source>
</reference>
<gene>
    <name evidence="2" type="ORF">POM88_033261</name>
</gene>
<evidence type="ECO:0000313" key="3">
    <source>
        <dbReference type="Proteomes" id="UP001237642"/>
    </source>
</evidence>
<comment type="caution">
    <text evidence="2">The sequence shown here is derived from an EMBL/GenBank/DDBJ whole genome shotgun (WGS) entry which is preliminary data.</text>
</comment>
<keyword evidence="3" id="KW-1185">Reference proteome</keyword>
<feature type="coiled-coil region" evidence="1">
    <location>
        <begin position="334"/>
        <end position="368"/>
    </location>
</feature>
<organism evidence="2 3">
    <name type="scientific">Heracleum sosnowskyi</name>
    <dbReference type="NCBI Taxonomy" id="360622"/>
    <lineage>
        <taxon>Eukaryota</taxon>
        <taxon>Viridiplantae</taxon>
        <taxon>Streptophyta</taxon>
        <taxon>Embryophyta</taxon>
        <taxon>Tracheophyta</taxon>
        <taxon>Spermatophyta</taxon>
        <taxon>Magnoliopsida</taxon>
        <taxon>eudicotyledons</taxon>
        <taxon>Gunneridae</taxon>
        <taxon>Pentapetalae</taxon>
        <taxon>asterids</taxon>
        <taxon>campanulids</taxon>
        <taxon>Apiales</taxon>
        <taxon>Apiaceae</taxon>
        <taxon>Apioideae</taxon>
        <taxon>apioid superclade</taxon>
        <taxon>Tordylieae</taxon>
        <taxon>Tordyliinae</taxon>
        <taxon>Heracleum</taxon>
    </lineage>
</organism>
<dbReference type="AlphaFoldDB" id="A0AAD8I378"/>
<dbReference type="EMBL" id="JAUIZM010000007">
    <property type="protein sequence ID" value="KAK1377068.1"/>
    <property type="molecule type" value="Genomic_DNA"/>
</dbReference>
<protein>
    <submittedName>
        <fullName evidence="2">Uncharacterized protein</fullName>
    </submittedName>
</protein>
<proteinExistence type="predicted"/>
<evidence type="ECO:0000313" key="2">
    <source>
        <dbReference type="EMBL" id="KAK1377068.1"/>
    </source>
</evidence>